<feature type="compositionally biased region" description="Basic residues" evidence="1">
    <location>
        <begin position="10"/>
        <end position="21"/>
    </location>
</feature>
<proteinExistence type="predicted"/>
<evidence type="ECO:0000256" key="1">
    <source>
        <dbReference type="SAM" id="MobiDB-lite"/>
    </source>
</evidence>
<evidence type="ECO:0000313" key="2">
    <source>
        <dbReference type="EMBL" id="CAG7670524.1"/>
    </source>
</evidence>
<dbReference type="EMBL" id="CAJVCH010011446">
    <property type="protein sequence ID" value="CAG7670524.1"/>
    <property type="molecule type" value="Genomic_DNA"/>
</dbReference>
<organism evidence="2 3">
    <name type="scientific">Allacma fusca</name>
    <dbReference type="NCBI Taxonomy" id="39272"/>
    <lineage>
        <taxon>Eukaryota</taxon>
        <taxon>Metazoa</taxon>
        <taxon>Ecdysozoa</taxon>
        <taxon>Arthropoda</taxon>
        <taxon>Hexapoda</taxon>
        <taxon>Collembola</taxon>
        <taxon>Symphypleona</taxon>
        <taxon>Sminthuridae</taxon>
        <taxon>Allacma</taxon>
    </lineage>
</organism>
<protein>
    <submittedName>
        <fullName evidence="2">Uncharacterized protein</fullName>
    </submittedName>
</protein>
<feature type="compositionally biased region" description="Low complexity" evidence="1">
    <location>
        <begin position="36"/>
        <end position="52"/>
    </location>
</feature>
<sequence>MPPKEIAGKKPSRGQSFKKAKKIPDANKMISRPQESFSSKLSTPTTTTVTQSKHAPSIQIDDVEALL</sequence>
<comment type="caution">
    <text evidence="2">The sequence shown here is derived from an EMBL/GenBank/DDBJ whole genome shotgun (WGS) entry which is preliminary data.</text>
</comment>
<evidence type="ECO:0000313" key="3">
    <source>
        <dbReference type="Proteomes" id="UP000708208"/>
    </source>
</evidence>
<reference evidence="2" key="1">
    <citation type="submission" date="2021-06" db="EMBL/GenBank/DDBJ databases">
        <authorList>
            <person name="Hodson N. C."/>
            <person name="Mongue J. A."/>
            <person name="Jaron S. K."/>
        </authorList>
    </citation>
    <scope>NUCLEOTIDE SEQUENCE</scope>
</reference>
<feature type="region of interest" description="Disordered" evidence="1">
    <location>
        <begin position="1"/>
        <end position="55"/>
    </location>
</feature>
<accession>A0A8J2J1F4</accession>
<gene>
    <name evidence="2" type="ORF">AFUS01_LOCUS2035</name>
</gene>
<keyword evidence="3" id="KW-1185">Reference proteome</keyword>
<name>A0A8J2J1F4_9HEXA</name>
<feature type="non-terminal residue" evidence="2">
    <location>
        <position position="1"/>
    </location>
</feature>
<feature type="non-terminal residue" evidence="2">
    <location>
        <position position="67"/>
    </location>
</feature>
<dbReference type="Proteomes" id="UP000708208">
    <property type="component" value="Unassembled WGS sequence"/>
</dbReference>
<dbReference type="AlphaFoldDB" id="A0A8J2J1F4"/>